<feature type="binding site" evidence="2">
    <location>
        <position position="169"/>
    </location>
    <ligand>
        <name>Mn(2+)</name>
        <dbReference type="ChEBI" id="CHEBI:29035"/>
        <label>2</label>
    </ligand>
</feature>
<dbReference type="AlphaFoldDB" id="A0A1T5M5W8"/>
<dbReference type="FunFam" id="3.30.70.360:FF:000001">
    <property type="entry name" value="N-acetyldiaminopimelate deacetylase"/>
    <property type="match status" value="1"/>
</dbReference>
<dbReference type="Proteomes" id="UP000190285">
    <property type="component" value="Unassembled WGS sequence"/>
</dbReference>
<dbReference type="SUPFAM" id="SSF55031">
    <property type="entry name" value="Bacterial exopeptidase dimerisation domain"/>
    <property type="match status" value="1"/>
</dbReference>
<dbReference type="CDD" id="cd03886">
    <property type="entry name" value="M20_Acy1"/>
    <property type="match status" value="1"/>
</dbReference>
<organism evidence="4 5">
    <name type="scientific">Maledivibacter halophilus</name>
    <dbReference type="NCBI Taxonomy" id="36842"/>
    <lineage>
        <taxon>Bacteria</taxon>
        <taxon>Bacillati</taxon>
        <taxon>Bacillota</taxon>
        <taxon>Clostridia</taxon>
        <taxon>Peptostreptococcales</taxon>
        <taxon>Caminicellaceae</taxon>
        <taxon>Maledivibacter</taxon>
    </lineage>
</organism>
<comment type="cofactor">
    <cofactor evidence="2">
        <name>Mn(2+)</name>
        <dbReference type="ChEBI" id="CHEBI:29035"/>
    </cofactor>
    <text evidence="2">The Mn(2+) ion enhances activity.</text>
</comment>
<evidence type="ECO:0000259" key="3">
    <source>
        <dbReference type="Pfam" id="PF07687"/>
    </source>
</evidence>
<dbReference type="PANTHER" id="PTHR11014">
    <property type="entry name" value="PEPTIDASE M20 FAMILY MEMBER"/>
    <property type="match status" value="1"/>
</dbReference>
<feature type="binding site" evidence="2">
    <location>
        <position position="141"/>
    </location>
    <ligand>
        <name>Mn(2+)</name>
        <dbReference type="ChEBI" id="CHEBI:29035"/>
        <label>2</label>
    </ligand>
</feature>
<dbReference type="InterPro" id="IPR002933">
    <property type="entry name" value="Peptidase_M20"/>
</dbReference>
<feature type="binding site" evidence="2">
    <location>
        <position position="364"/>
    </location>
    <ligand>
        <name>Mn(2+)</name>
        <dbReference type="ChEBI" id="CHEBI:29035"/>
        <label>2</label>
    </ligand>
</feature>
<dbReference type="GO" id="GO:0050118">
    <property type="term" value="F:N-acetyldiaminopimelate deacetylase activity"/>
    <property type="evidence" value="ECO:0007669"/>
    <property type="project" value="UniProtKB-ARBA"/>
</dbReference>
<dbReference type="GO" id="GO:0019877">
    <property type="term" value="P:diaminopimelate biosynthetic process"/>
    <property type="evidence" value="ECO:0007669"/>
    <property type="project" value="UniProtKB-ARBA"/>
</dbReference>
<proteinExistence type="predicted"/>
<dbReference type="Pfam" id="PF07687">
    <property type="entry name" value="M20_dimer"/>
    <property type="match status" value="1"/>
</dbReference>
<evidence type="ECO:0000313" key="5">
    <source>
        <dbReference type="Proteomes" id="UP000190285"/>
    </source>
</evidence>
<evidence type="ECO:0000256" key="2">
    <source>
        <dbReference type="PIRSR" id="PIRSR005962-1"/>
    </source>
</evidence>
<dbReference type="RefSeq" id="WP_079494011.1">
    <property type="nucleotide sequence ID" value="NZ_FUZT01000010.1"/>
</dbReference>
<feature type="domain" description="Peptidase M20 dimerisation" evidence="3">
    <location>
        <begin position="192"/>
        <end position="284"/>
    </location>
</feature>
<keyword evidence="5" id="KW-1185">Reference proteome</keyword>
<evidence type="ECO:0000256" key="1">
    <source>
        <dbReference type="ARBA" id="ARBA00022801"/>
    </source>
</evidence>
<dbReference type="Pfam" id="PF01546">
    <property type="entry name" value="Peptidase_M20"/>
    <property type="match status" value="1"/>
</dbReference>
<dbReference type="InterPro" id="IPR011650">
    <property type="entry name" value="Peptidase_M20_dimer"/>
</dbReference>
<reference evidence="4 5" key="1">
    <citation type="submission" date="2017-02" db="EMBL/GenBank/DDBJ databases">
        <authorList>
            <person name="Peterson S.W."/>
        </authorList>
    </citation>
    <scope>NUCLEOTIDE SEQUENCE [LARGE SCALE GENOMIC DNA]</scope>
    <source>
        <strain evidence="4 5">M1</strain>
    </source>
</reference>
<dbReference type="SUPFAM" id="SSF53187">
    <property type="entry name" value="Zn-dependent exopeptidases"/>
    <property type="match status" value="1"/>
</dbReference>
<name>A0A1T5M5W8_9FIRM</name>
<accession>A0A1T5M5W8</accession>
<dbReference type="STRING" id="36842.SAMN02194393_03957"/>
<dbReference type="InterPro" id="IPR036264">
    <property type="entry name" value="Bact_exopeptidase_dim_dom"/>
</dbReference>
<feature type="binding site" evidence="2">
    <location>
        <position position="105"/>
    </location>
    <ligand>
        <name>Mn(2+)</name>
        <dbReference type="ChEBI" id="CHEBI:29035"/>
        <label>2</label>
    </ligand>
</feature>
<protein>
    <submittedName>
        <fullName evidence="4">Amidohydrolase</fullName>
    </submittedName>
</protein>
<keyword evidence="2" id="KW-0479">Metal-binding</keyword>
<dbReference type="PANTHER" id="PTHR11014:SF63">
    <property type="entry name" value="METALLOPEPTIDASE, PUTATIVE (AFU_ORTHOLOGUE AFUA_6G09600)-RELATED"/>
    <property type="match status" value="1"/>
</dbReference>
<keyword evidence="2" id="KW-0464">Manganese</keyword>
<evidence type="ECO:0000313" key="4">
    <source>
        <dbReference type="EMBL" id="SKC83631.1"/>
    </source>
</evidence>
<dbReference type="Gene3D" id="3.40.630.10">
    <property type="entry name" value="Zn peptidases"/>
    <property type="match status" value="1"/>
</dbReference>
<dbReference type="NCBIfam" id="TIGR01891">
    <property type="entry name" value="amidohydrolases"/>
    <property type="match status" value="1"/>
</dbReference>
<dbReference type="OrthoDB" id="9776731at2"/>
<dbReference type="PIRSF" id="PIRSF005962">
    <property type="entry name" value="Pept_M20D_amidohydro"/>
    <property type="match status" value="1"/>
</dbReference>
<dbReference type="Gene3D" id="3.30.70.360">
    <property type="match status" value="1"/>
</dbReference>
<sequence>MSRLKEGIEKEISNIFDNIVDFRKNIHMYPELGYKEIETTNRIVNILEKNNVKVYRFENITGAIANIFNNCEKTIAVRVDIDALPIRENTGLSFTSKNKEVMHACGHDVHTSIGVGLAVLLNRFKEDLKVNVKIIFQPAEECSPRGGAKLLIEKGVLSNPKVSEVYGFHVWPSYKIGEIGIKPGAIMAASDRFKIIIKGKNAHAAEPHKGVDAISIGADIINAVEFKLKREINAFEPCIISIGKINSTGRYNIICDHTELEGTIRTLSEDSRKKIQSRLKEIVKGISNSYGADYDIDIINGYNPVLNNEQLTASFIKSAEKILGGENVKTNIKPSLIGEDFSAFCKHKPSLYFHLGCDSKYPLHSDRFFADNETIKVGLRLLGLYIIEEIA</sequence>
<dbReference type="GO" id="GO:0046872">
    <property type="term" value="F:metal ion binding"/>
    <property type="evidence" value="ECO:0007669"/>
    <property type="project" value="UniProtKB-KW"/>
</dbReference>
<keyword evidence="1 4" id="KW-0378">Hydrolase</keyword>
<gene>
    <name evidence="4" type="ORF">SAMN02194393_03957</name>
</gene>
<feature type="binding site" evidence="2">
    <location>
        <position position="107"/>
    </location>
    <ligand>
        <name>Mn(2+)</name>
        <dbReference type="ChEBI" id="CHEBI:29035"/>
        <label>2</label>
    </ligand>
</feature>
<dbReference type="InterPro" id="IPR017439">
    <property type="entry name" value="Amidohydrolase"/>
</dbReference>
<dbReference type="EMBL" id="FUZT01000010">
    <property type="protein sequence ID" value="SKC83631.1"/>
    <property type="molecule type" value="Genomic_DNA"/>
</dbReference>